<protein>
    <submittedName>
        <fullName evidence="1">Uncharacterized protein</fullName>
    </submittedName>
</protein>
<reference evidence="1 2" key="1">
    <citation type="submission" date="2024-09" db="EMBL/GenBank/DDBJ databases">
        <authorList>
            <person name="Sun Q."/>
            <person name="Mori K."/>
        </authorList>
    </citation>
    <scope>NUCLEOTIDE SEQUENCE [LARGE SCALE GENOMIC DNA]</scope>
    <source>
        <strain evidence="1 2">CECT 9424</strain>
    </source>
</reference>
<proteinExistence type="predicted"/>
<organism evidence="1 2">
    <name type="scientific">Roseovarius ramblicola</name>
    <dbReference type="NCBI Taxonomy" id="2022336"/>
    <lineage>
        <taxon>Bacteria</taxon>
        <taxon>Pseudomonadati</taxon>
        <taxon>Pseudomonadota</taxon>
        <taxon>Alphaproteobacteria</taxon>
        <taxon>Rhodobacterales</taxon>
        <taxon>Roseobacteraceae</taxon>
        <taxon>Roseovarius</taxon>
    </lineage>
</organism>
<comment type="caution">
    <text evidence="1">The sequence shown here is derived from an EMBL/GenBank/DDBJ whole genome shotgun (WGS) entry which is preliminary data.</text>
</comment>
<evidence type="ECO:0000313" key="1">
    <source>
        <dbReference type="EMBL" id="MFB9148611.1"/>
    </source>
</evidence>
<evidence type="ECO:0000313" key="2">
    <source>
        <dbReference type="Proteomes" id="UP001589670"/>
    </source>
</evidence>
<keyword evidence="2" id="KW-1185">Reference proteome</keyword>
<dbReference type="EMBL" id="JBHMEC010000003">
    <property type="protein sequence ID" value="MFB9148611.1"/>
    <property type="molecule type" value="Genomic_DNA"/>
</dbReference>
<gene>
    <name evidence="1" type="ORF">ACFFU4_02465</name>
</gene>
<sequence>MLVVVGLIVAFILVMIYSNRATRGCRWREYRVGGCDLRLRWRCAACGAEVFTSDGGPPKVCHAPGRQRK</sequence>
<accession>A0ABV5HW10</accession>
<name>A0ABV5HW10_9RHOB</name>
<dbReference type="Proteomes" id="UP001589670">
    <property type="component" value="Unassembled WGS sequence"/>
</dbReference>
<dbReference type="RefSeq" id="WP_377066701.1">
    <property type="nucleotide sequence ID" value="NZ_JBHMEC010000003.1"/>
</dbReference>